<dbReference type="EMBL" id="MU157837">
    <property type="protein sequence ID" value="KAF9530871.1"/>
    <property type="molecule type" value="Genomic_DNA"/>
</dbReference>
<comment type="similarity">
    <text evidence="2">Belongs to the AB hydrolase superfamily. Epoxide hydrolase family.</text>
</comment>
<organism evidence="4 5">
    <name type="scientific">Crepidotus variabilis</name>
    <dbReference type="NCBI Taxonomy" id="179855"/>
    <lineage>
        <taxon>Eukaryota</taxon>
        <taxon>Fungi</taxon>
        <taxon>Dikarya</taxon>
        <taxon>Basidiomycota</taxon>
        <taxon>Agaricomycotina</taxon>
        <taxon>Agaricomycetes</taxon>
        <taxon>Agaricomycetidae</taxon>
        <taxon>Agaricales</taxon>
        <taxon>Agaricineae</taxon>
        <taxon>Crepidotaceae</taxon>
        <taxon>Crepidotus</taxon>
    </lineage>
</organism>
<dbReference type="OrthoDB" id="408373at2759"/>
<comment type="caution">
    <text evidence="4">The sequence shown here is derived from an EMBL/GenBank/DDBJ whole genome shotgun (WGS) entry which is preliminary data.</text>
</comment>
<dbReference type="InterPro" id="IPR029058">
    <property type="entry name" value="AB_hydrolase_fold"/>
</dbReference>
<dbReference type="InterPro" id="IPR000639">
    <property type="entry name" value="Epox_hydrolase-like"/>
</dbReference>
<sequence length="331" mass="38231">MSDFAIAIMDSKAYQLIQTDRNLQYNVYYVKATKQSTTLVFVHGFPNSSYDWRYQVAFFTKLGYGVVVPDMLGYGGTDKPLDYTLYAHSLVANDIVNIIDHLDVQGPLVAVGHDWGAPVVGRLANNHQDRFAAFGFLSIGYQIPNATATYEEIIKENKRLYGRQLFGYWDFLSEEDATELIKQHYESFMDLWLAYTATSINKISEIGGFRPYLLQDIHDPRPDYLTPEEAKTTKLIFHKSGIKAPLNWYKVVRSDLDREEASKIPKESYQVNKPVFYARALNDWIAIPALFDSSMAYTPQLTIRDYEAAHWVHWEKRDELNHDLKKWLEAL</sequence>
<dbReference type="Pfam" id="PF00561">
    <property type="entry name" value="Abhydrolase_1"/>
    <property type="match status" value="1"/>
</dbReference>
<name>A0A9P6EKM1_9AGAR</name>
<evidence type="ECO:0000313" key="4">
    <source>
        <dbReference type="EMBL" id="KAF9530871.1"/>
    </source>
</evidence>
<evidence type="ECO:0000259" key="3">
    <source>
        <dbReference type="Pfam" id="PF00561"/>
    </source>
</evidence>
<dbReference type="Proteomes" id="UP000807306">
    <property type="component" value="Unassembled WGS sequence"/>
</dbReference>
<dbReference type="Gene3D" id="3.40.50.1820">
    <property type="entry name" value="alpha/beta hydrolase"/>
    <property type="match status" value="1"/>
</dbReference>
<evidence type="ECO:0000256" key="2">
    <source>
        <dbReference type="ARBA" id="ARBA00038334"/>
    </source>
</evidence>
<keyword evidence="5" id="KW-1185">Reference proteome</keyword>
<accession>A0A9P6EKM1</accession>
<reference evidence="4" key="1">
    <citation type="submission" date="2020-11" db="EMBL/GenBank/DDBJ databases">
        <authorList>
            <consortium name="DOE Joint Genome Institute"/>
            <person name="Ahrendt S."/>
            <person name="Riley R."/>
            <person name="Andreopoulos W."/>
            <person name="Labutti K."/>
            <person name="Pangilinan J."/>
            <person name="Ruiz-Duenas F.J."/>
            <person name="Barrasa J.M."/>
            <person name="Sanchez-Garcia M."/>
            <person name="Camarero S."/>
            <person name="Miyauchi S."/>
            <person name="Serrano A."/>
            <person name="Linde D."/>
            <person name="Babiker R."/>
            <person name="Drula E."/>
            <person name="Ayuso-Fernandez I."/>
            <person name="Pacheco R."/>
            <person name="Padilla G."/>
            <person name="Ferreira P."/>
            <person name="Barriuso J."/>
            <person name="Kellner H."/>
            <person name="Castanera R."/>
            <person name="Alfaro M."/>
            <person name="Ramirez L."/>
            <person name="Pisabarro A.G."/>
            <person name="Kuo A."/>
            <person name="Tritt A."/>
            <person name="Lipzen A."/>
            <person name="He G."/>
            <person name="Yan M."/>
            <person name="Ng V."/>
            <person name="Cullen D."/>
            <person name="Martin F."/>
            <person name="Rosso M.-N."/>
            <person name="Henrissat B."/>
            <person name="Hibbett D."/>
            <person name="Martinez A.T."/>
            <person name="Grigoriev I.V."/>
        </authorList>
    </citation>
    <scope>NUCLEOTIDE SEQUENCE</scope>
    <source>
        <strain evidence="4">CBS 506.95</strain>
    </source>
</reference>
<gene>
    <name evidence="4" type="ORF">CPB83DRAFT_849781</name>
</gene>
<dbReference type="PANTHER" id="PTHR43329">
    <property type="entry name" value="EPOXIDE HYDROLASE"/>
    <property type="match status" value="1"/>
</dbReference>
<dbReference type="InterPro" id="IPR000073">
    <property type="entry name" value="AB_hydrolase_1"/>
</dbReference>
<dbReference type="AlphaFoldDB" id="A0A9P6EKM1"/>
<dbReference type="GO" id="GO:0016787">
    <property type="term" value="F:hydrolase activity"/>
    <property type="evidence" value="ECO:0007669"/>
    <property type="project" value="UniProtKB-KW"/>
</dbReference>
<dbReference type="PRINTS" id="PR00412">
    <property type="entry name" value="EPOXHYDRLASE"/>
</dbReference>
<evidence type="ECO:0000313" key="5">
    <source>
        <dbReference type="Proteomes" id="UP000807306"/>
    </source>
</evidence>
<protein>
    <submittedName>
        <fullName evidence="4">Alpha/Beta hydrolase protein</fullName>
    </submittedName>
</protein>
<proteinExistence type="inferred from homology"/>
<evidence type="ECO:0000256" key="1">
    <source>
        <dbReference type="ARBA" id="ARBA00022801"/>
    </source>
</evidence>
<feature type="domain" description="AB hydrolase-1" evidence="3">
    <location>
        <begin position="38"/>
        <end position="316"/>
    </location>
</feature>
<keyword evidence="1 4" id="KW-0378">Hydrolase</keyword>
<dbReference type="SUPFAM" id="SSF53474">
    <property type="entry name" value="alpha/beta-Hydrolases"/>
    <property type="match status" value="1"/>
</dbReference>